<dbReference type="EMBL" id="KZ819299">
    <property type="protein sequence ID" value="PWN96498.1"/>
    <property type="molecule type" value="Genomic_DNA"/>
</dbReference>
<evidence type="ECO:0000259" key="9">
    <source>
        <dbReference type="PROSITE" id="PS50979"/>
    </source>
</evidence>
<evidence type="ECO:0000256" key="2">
    <source>
        <dbReference type="ARBA" id="ARBA00022598"/>
    </source>
</evidence>
<sequence length="782" mass="83236">MLPTLRRLSVRVPSRAAALRSRTLVATTTTPARGAAQPAALARPSSVRLLHSDVSAPSSASPTSIARPPLPAKILIANRGEISCRIMRTCRRLGIRTVAVYSEADARSMHVQLADEAYCIGPAASAESYLRSDRVIDVALKTGATMVHPGYGFLSENAEFSAALHAAGLTFIGPPASAITSMGSKSASKAIMLAAGVPCVPGYHGDDQSVETLKREAKKVGFPVLIKAVKGGGGKGMKIVWKEENFEEELGSARREAQKSFGDTDVLIEKYLQRPRHVEVQIISSAPPHSQHLAISSRDCSVQRRHQKIIEEAPAPGLSDELRKDLEDKAVEAARAVGYVGAGTVEFIMDAETGEFFFMEMNTRLQVEHPVSEMISGIDLVEWQLLVASGGALPLTQAEVPCVGHSFEARLYAEDPASNFLPDVGHLEHLSFPPDLASPSATPAESRGLVRVDTGVRTGDDVSVFYDPMIAKLIVHGSDRADALRRMRRALEQTHIVGPRTNVDFLQRLCEHPAFVSADDLDTGFIARYKPDLLPSPPAPAASTFASAALFLALREQTTSASGAFASPAFAAFRLNTAQPVARSYSLRARAAAAQDGAEASEEKVVQVSVQPAGEAGVFHVRVLAEDKTTFFPAVSASLLESDLLTQGLVASESDEAVVPAPQRMDVFAEGRQVELELVAPEWLKELKGGAAATKGSVRSPMPSKVVEVRVSVGQHVEEGDVVVVLEAMKTEQVLRAPRAGVVAKIAASAGEMVGEGVELVTFEETAEEAPVDGAAQAQPSP</sequence>
<proteinExistence type="predicted"/>
<feature type="domain" description="Lipoyl-binding" evidence="7">
    <location>
        <begin position="688"/>
        <end position="764"/>
    </location>
</feature>
<dbReference type="PROSITE" id="PS50979">
    <property type="entry name" value="BC"/>
    <property type="match status" value="1"/>
</dbReference>
<dbReference type="Pfam" id="PF00364">
    <property type="entry name" value="Biotin_lipoyl"/>
    <property type="match status" value="1"/>
</dbReference>
<dbReference type="AlphaFoldDB" id="A0A316Z6B0"/>
<dbReference type="STRING" id="58919.A0A316Z6B0"/>
<dbReference type="CDD" id="cd06850">
    <property type="entry name" value="biotinyl_domain"/>
    <property type="match status" value="1"/>
</dbReference>
<dbReference type="GO" id="GO:0005524">
    <property type="term" value="F:ATP binding"/>
    <property type="evidence" value="ECO:0007669"/>
    <property type="project" value="UniProtKB-UniRule"/>
</dbReference>
<dbReference type="InterPro" id="IPR011054">
    <property type="entry name" value="Rudment_hybrid_motif"/>
</dbReference>
<evidence type="ECO:0000259" key="7">
    <source>
        <dbReference type="PROSITE" id="PS50968"/>
    </source>
</evidence>
<dbReference type="Gene3D" id="3.30.470.20">
    <property type="entry name" value="ATP-grasp fold, B domain"/>
    <property type="match status" value="1"/>
</dbReference>
<name>A0A316Z6B0_9BASI</name>
<dbReference type="Pfam" id="PF00289">
    <property type="entry name" value="Biotin_carb_N"/>
    <property type="match status" value="1"/>
</dbReference>
<dbReference type="Pfam" id="PF02786">
    <property type="entry name" value="CPSase_L_D2"/>
    <property type="match status" value="1"/>
</dbReference>
<dbReference type="PANTHER" id="PTHR18866">
    <property type="entry name" value="CARBOXYLASE:PYRUVATE/ACETYL-COA/PROPIONYL-COA CARBOXYLASE"/>
    <property type="match status" value="1"/>
</dbReference>
<keyword evidence="2" id="KW-0436">Ligase</keyword>
<keyword evidence="11" id="KW-1185">Reference proteome</keyword>
<dbReference type="GO" id="GO:0005739">
    <property type="term" value="C:mitochondrion"/>
    <property type="evidence" value="ECO:0007669"/>
    <property type="project" value="TreeGrafter"/>
</dbReference>
<dbReference type="SUPFAM" id="SSF52440">
    <property type="entry name" value="PreATP-grasp domain"/>
    <property type="match status" value="1"/>
</dbReference>
<dbReference type="InterPro" id="IPR011764">
    <property type="entry name" value="Biotin_carboxylation_dom"/>
</dbReference>
<dbReference type="PROSITE" id="PS00867">
    <property type="entry name" value="CPSASE_2"/>
    <property type="match status" value="1"/>
</dbReference>
<dbReference type="FunFam" id="3.30.1490.20:FF:000003">
    <property type="entry name" value="acetyl-CoA carboxylase isoform X1"/>
    <property type="match status" value="1"/>
</dbReference>
<dbReference type="GO" id="GO:0004485">
    <property type="term" value="F:methylcrotonoyl-CoA carboxylase activity"/>
    <property type="evidence" value="ECO:0007669"/>
    <property type="project" value="TreeGrafter"/>
</dbReference>
<dbReference type="FunFam" id="3.30.470.20:FF:000028">
    <property type="entry name" value="Methylcrotonoyl-CoA carboxylase subunit alpha, mitochondrial"/>
    <property type="match status" value="1"/>
</dbReference>
<dbReference type="InterPro" id="IPR011761">
    <property type="entry name" value="ATP-grasp"/>
</dbReference>
<dbReference type="InterPro" id="IPR011053">
    <property type="entry name" value="Single_hybrid_motif"/>
</dbReference>
<dbReference type="SMART" id="SM00878">
    <property type="entry name" value="Biotin_carb_C"/>
    <property type="match status" value="1"/>
</dbReference>
<dbReference type="InterPro" id="IPR005482">
    <property type="entry name" value="Biotin_COase_C"/>
</dbReference>
<feature type="domain" description="Biotin carboxylation" evidence="9">
    <location>
        <begin position="70"/>
        <end position="531"/>
    </location>
</feature>
<feature type="domain" description="ATP-grasp" evidence="8">
    <location>
        <begin position="189"/>
        <end position="389"/>
    </location>
</feature>
<evidence type="ECO:0000256" key="1">
    <source>
        <dbReference type="ARBA" id="ARBA00001953"/>
    </source>
</evidence>
<evidence type="ECO:0000313" key="11">
    <source>
        <dbReference type="Proteomes" id="UP000245946"/>
    </source>
</evidence>
<dbReference type="Pfam" id="PF02785">
    <property type="entry name" value="Biotin_carb_C"/>
    <property type="match status" value="1"/>
</dbReference>
<dbReference type="FunFam" id="3.40.50.20:FF:000010">
    <property type="entry name" value="Propionyl-CoA carboxylase subunit alpha"/>
    <property type="match status" value="1"/>
</dbReference>
<dbReference type="RefSeq" id="XP_025596777.1">
    <property type="nucleotide sequence ID" value="XM_025740319.1"/>
</dbReference>
<dbReference type="PROSITE" id="PS50968">
    <property type="entry name" value="BIOTINYL_LIPOYL"/>
    <property type="match status" value="1"/>
</dbReference>
<dbReference type="SUPFAM" id="SSF51246">
    <property type="entry name" value="Rudiment single hybrid motif"/>
    <property type="match status" value="1"/>
</dbReference>
<reference evidence="10 11" key="1">
    <citation type="journal article" date="2018" name="Mol. Biol. Evol.">
        <title>Broad Genomic Sampling Reveals a Smut Pathogenic Ancestry of the Fungal Clade Ustilaginomycotina.</title>
        <authorList>
            <person name="Kijpornyongpan T."/>
            <person name="Mondo S.J."/>
            <person name="Barry K."/>
            <person name="Sandor L."/>
            <person name="Lee J."/>
            <person name="Lipzen A."/>
            <person name="Pangilinan J."/>
            <person name="LaButti K."/>
            <person name="Hainaut M."/>
            <person name="Henrissat B."/>
            <person name="Grigoriev I.V."/>
            <person name="Spatafora J.W."/>
            <person name="Aime M.C."/>
        </authorList>
    </citation>
    <scope>NUCLEOTIDE SEQUENCE [LARGE SCALE GENOMIC DNA]</scope>
    <source>
        <strain evidence="10 11">MCA 4186</strain>
    </source>
</reference>
<evidence type="ECO:0000256" key="4">
    <source>
        <dbReference type="ARBA" id="ARBA00022840"/>
    </source>
</evidence>
<dbReference type="PROSITE" id="PS00188">
    <property type="entry name" value="BIOTIN"/>
    <property type="match status" value="1"/>
</dbReference>
<keyword evidence="3 6" id="KW-0547">Nucleotide-binding</keyword>
<protein>
    <submittedName>
        <fullName evidence="10">Uncharacterized protein</fullName>
    </submittedName>
</protein>
<dbReference type="InterPro" id="IPR050856">
    <property type="entry name" value="Biotin_carboxylase_complex"/>
</dbReference>
<dbReference type="GeneID" id="37267865"/>
<dbReference type="GO" id="GO:0046872">
    <property type="term" value="F:metal ion binding"/>
    <property type="evidence" value="ECO:0007669"/>
    <property type="project" value="InterPro"/>
</dbReference>
<keyword evidence="5" id="KW-0092">Biotin</keyword>
<dbReference type="InterPro" id="IPR005479">
    <property type="entry name" value="CPAse_ATP-bd"/>
</dbReference>
<gene>
    <name evidence="10" type="ORF">FA09DRAFT_300059</name>
</gene>
<dbReference type="OrthoDB" id="196847at2759"/>
<dbReference type="PROSITE" id="PS50975">
    <property type="entry name" value="ATP_GRASP"/>
    <property type="match status" value="1"/>
</dbReference>
<dbReference type="InterPro" id="IPR005481">
    <property type="entry name" value="BC-like_N"/>
</dbReference>
<evidence type="ECO:0000313" key="10">
    <source>
        <dbReference type="EMBL" id="PWN96498.1"/>
    </source>
</evidence>
<dbReference type="SUPFAM" id="SSF51230">
    <property type="entry name" value="Single hybrid motif"/>
    <property type="match status" value="1"/>
</dbReference>
<evidence type="ECO:0000256" key="5">
    <source>
        <dbReference type="ARBA" id="ARBA00023267"/>
    </source>
</evidence>
<dbReference type="InterPro" id="IPR001882">
    <property type="entry name" value="Biotin_BS"/>
</dbReference>
<dbReference type="InterPro" id="IPR000089">
    <property type="entry name" value="Biotin_lipoyl"/>
</dbReference>
<evidence type="ECO:0000256" key="6">
    <source>
        <dbReference type="PROSITE-ProRule" id="PRU00409"/>
    </source>
</evidence>
<evidence type="ECO:0000256" key="3">
    <source>
        <dbReference type="ARBA" id="ARBA00022741"/>
    </source>
</evidence>
<dbReference type="Proteomes" id="UP000245946">
    <property type="component" value="Unassembled WGS sequence"/>
</dbReference>
<dbReference type="Gene3D" id="2.40.50.100">
    <property type="match status" value="1"/>
</dbReference>
<evidence type="ECO:0000259" key="8">
    <source>
        <dbReference type="PROSITE" id="PS50975"/>
    </source>
</evidence>
<dbReference type="SUPFAM" id="SSF56059">
    <property type="entry name" value="Glutathione synthetase ATP-binding domain-like"/>
    <property type="match status" value="1"/>
</dbReference>
<dbReference type="PANTHER" id="PTHR18866:SF33">
    <property type="entry name" value="METHYLCROTONOYL-COA CARBOXYLASE SUBUNIT ALPHA, MITOCHONDRIAL-RELATED"/>
    <property type="match status" value="1"/>
</dbReference>
<organism evidence="10 11">
    <name type="scientific">Tilletiopsis washingtonensis</name>
    <dbReference type="NCBI Taxonomy" id="58919"/>
    <lineage>
        <taxon>Eukaryota</taxon>
        <taxon>Fungi</taxon>
        <taxon>Dikarya</taxon>
        <taxon>Basidiomycota</taxon>
        <taxon>Ustilaginomycotina</taxon>
        <taxon>Exobasidiomycetes</taxon>
        <taxon>Entylomatales</taxon>
        <taxon>Entylomatales incertae sedis</taxon>
        <taxon>Tilletiopsis</taxon>
    </lineage>
</organism>
<dbReference type="InterPro" id="IPR016185">
    <property type="entry name" value="PreATP-grasp_dom_sf"/>
</dbReference>
<accession>A0A316Z6B0</accession>
<keyword evidence="4 6" id="KW-0067">ATP-binding</keyword>
<comment type="cofactor">
    <cofactor evidence="1">
        <name>biotin</name>
        <dbReference type="ChEBI" id="CHEBI:57586"/>
    </cofactor>
</comment>